<dbReference type="PANTHER" id="PTHR11926:SF774">
    <property type="entry name" value="UDP-GLYCOSYLTRANSFERASE 85A1-RELATED"/>
    <property type="match status" value="1"/>
</dbReference>
<dbReference type="GO" id="GO:0080044">
    <property type="term" value="F:quercetin 7-O-glucosyltransferase activity"/>
    <property type="evidence" value="ECO:0007669"/>
    <property type="project" value="TreeGrafter"/>
</dbReference>
<evidence type="ECO:0000256" key="3">
    <source>
        <dbReference type="ARBA" id="ARBA00022679"/>
    </source>
</evidence>
<dbReference type="SUPFAM" id="SSF53756">
    <property type="entry name" value="UDP-Glycosyltransferase/glycogen phosphorylase"/>
    <property type="match status" value="1"/>
</dbReference>
<organism evidence="6 7">
    <name type="scientific">Buddleja alternifolia</name>
    <dbReference type="NCBI Taxonomy" id="168488"/>
    <lineage>
        <taxon>Eukaryota</taxon>
        <taxon>Viridiplantae</taxon>
        <taxon>Streptophyta</taxon>
        <taxon>Embryophyta</taxon>
        <taxon>Tracheophyta</taxon>
        <taxon>Spermatophyta</taxon>
        <taxon>Magnoliopsida</taxon>
        <taxon>eudicotyledons</taxon>
        <taxon>Gunneridae</taxon>
        <taxon>Pentapetalae</taxon>
        <taxon>asterids</taxon>
        <taxon>lamiids</taxon>
        <taxon>Lamiales</taxon>
        <taxon>Scrophulariaceae</taxon>
        <taxon>Buddlejeae</taxon>
        <taxon>Buddleja</taxon>
    </lineage>
</organism>
<dbReference type="InterPro" id="IPR002213">
    <property type="entry name" value="UDP_glucos_trans"/>
</dbReference>
<dbReference type="EMBL" id="WHWC01000009">
    <property type="protein sequence ID" value="KAG8376597.1"/>
    <property type="molecule type" value="Genomic_DNA"/>
</dbReference>
<dbReference type="Gene3D" id="3.40.50.2000">
    <property type="entry name" value="Glycogen Phosphorylase B"/>
    <property type="match status" value="2"/>
</dbReference>
<dbReference type="GO" id="GO:0080043">
    <property type="term" value="F:quercetin 3-O-glucosyltransferase activity"/>
    <property type="evidence" value="ECO:0007669"/>
    <property type="project" value="TreeGrafter"/>
</dbReference>
<dbReference type="InterPro" id="IPR035595">
    <property type="entry name" value="UDP_glycos_trans_CS"/>
</dbReference>
<proteinExistence type="inferred from homology"/>
<dbReference type="FunFam" id="3.40.50.2000:FF:000078">
    <property type="entry name" value="Glycosyltransferase"/>
    <property type="match status" value="1"/>
</dbReference>
<dbReference type="PANTHER" id="PTHR11926">
    <property type="entry name" value="GLUCOSYL/GLUCURONOSYL TRANSFERASES"/>
    <property type="match status" value="1"/>
</dbReference>
<dbReference type="Pfam" id="PF00201">
    <property type="entry name" value="UDPGT"/>
    <property type="match status" value="1"/>
</dbReference>
<keyword evidence="7" id="KW-1185">Reference proteome</keyword>
<evidence type="ECO:0000313" key="7">
    <source>
        <dbReference type="Proteomes" id="UP000826271"/>
    </source>
</evidence>
<evidence type="ECO:0000313" key="6">
    <source>
        <dbReference type="EMBL" id="KAG8376597.1"/>
    </source>
</evidence>
<evidence type="ECO:0000256" key="4">
    <source>
        <dbReference type="RuleBase" id="RU003718"/>
    </source>
</evidence>
<evidence type="ECO:0000256" key="2">
    <source>
        <dbReference type="ARBA" id="ARBA00022676"/>
    </source>
</evidence>
<comment type="caution">
    <text evidence="6">The sequence shown here is derived from an EMBL/GenBank/DDBJ whole genome shotgun (WGS) entry which is preliminary data.</text>
</comment>
<keyword evidence="3 4" id="KW-0808">Transferase</keyword>
<reference evidence="6" key="1">
    <citation type="submission" date="2019-10" db="EMBL/GenBank/DDBJ databases">
        <authorList>
            <person name="Zhang R."/>
            <person name="Pan Y."/>
            <person name="Wang J."/>
            <person name="Ma R."/>
            <person name="Yu S."/>
        </authorList>
    </citation>
    <scope>NUCLEOTIDE SEQUENCE</scope>
    <source>
        <strain evidence="6">LA-IB0</strain>
        <tissue evidence="6">Leaf</tissue>
    </source>
</reference>
<dbReference type="PROSITE" id="PS00375">
    <property type="entry name" value="UDPGT"/>
    <property type="match status" value="1"/>
</dbReference>
<dbReference type="CDD" id="cd03784">
    <property type="entry name" value="GT1_Gtf-like"/>
    <property type="match status" value="1"/>
</dbReference>
<gene>
    <name evidence="6" type="ORF">BUALT_Bualt09G0080100</name>
</gene>
<evidence type="ECO:0000256" key="1">
    <source>
        <dbReference type="ARBA" id="ARBA00009995"/>
    </source>
</evidence>
<accession>A0AAV6X838</accession>
<dbReference type="EC" id="2.4.1.-" evidence="5"/>
<dbReference type="Proteomes" id="UP000826271">
    <property type="component" value="Unassembled WGS sequence"/>
</dbReference>
<dbReference type="AlphaFoldDB" id="A0AAV6X838"/>
<sequence>MEEMTENINQKPHALMFAYPLQGHVIPFVNLAIKLASNGFTITFINTKSIHDQISTARGHSLDQDIFVEARKSGLDIRHTTINDGFPLGFDRSLNHDQFFEGILHVFSAHVDELVGNLVGEDPTINSLIVDTFYVWGSMIAEKYKLVNISFFTEPALVLTLYYHVDLLRKNGHFASTENRKDAITYIPGVKSIMPTDLTSYLQAKDDISTPVHRIIYRGFHDVKKADFIICNTIQELEHETISALHQKQPFYSIGPVFPPGFTKTGISASMWSESDCTEWLNSKAHGSILYVSFGSYAHTSKHEIAEVANGLLLSGVNFIWVLRPDIVSSDETDFLPVGFEDRIKGRGLIVSWCSQIDVISHQAVGGFLTHCGWNSILESIWCGLPLICYPLLTDQFTNRKLVVDDLKIGIDLCDKKSILSRQGICKKINNLMGGEKSEEIREQVKKVKKMLEDAMEQNGSSAINFNMFVEDVKAKIATNKGFTVDENGAGVVDNGWH</sequence>
<evidence type="ECO:0000256" key="5">
    <source>
        <dbReference type="RuleBase" id="RU362057"/>
    </source>
</evidence>
<comment type="similarity">
    <text evidence="1 4">Belongs to the UDP-glycosyltransferase family.</text>
</comment>
<keyword evidence="2 4" id="KW-0328">Glycosyltransferase</keyword>
<name>A0AAV6X838_9LAMI</name>
<protein>
    <recommendedName>
        <fullName evidence="5">Glycosyltransferase</fullName>
        <ecNumber evidence="5">2.4.1.-</ecNumber>
    </recommendedName>
</protein>